<dbReference type="InterPro" id="IPR018060">
    <property type="entry name" value="HTH_AraC"/>
</dbReference>
<name>A0AAE2SEJ6_9BACT</name>
<dbReference type="PANTHER" id="PTHR46796">
    <property type="entry name" value="HTH-TYPE TRANSCRIPTIONAL ACTIVATOR RHAS-RELATED"/>
    <property type="match status" value="1"/>
</dbReference>
<dbReference type="SMART" id="SM00342">
    <property type="entry name" value="HTH_ARAC"/>
    <property type="match status" value="1"/>
</dbReference>
<proteinExistence type="predicted"/>
<reference evidence="5" key="1">
    <citation type="submission" date="2021-01" db="EMBL/GenBank/DDBJ databases">
        <title>Modified the classification status of verrucomicrobia.</title>
        <authorList>
            <person name="Feng X."/>
        </authorList>
    </citation>
    <scope>NUCLEOTIDE SEQUENCE</scope>
    <source>
        <strain evidence="5">5K15</strain>
    </source>
</reference>
<keyword evidence="2" id="KW-0238">DNA-binding</keyword>
<dbReference type="Proteomes" id="UP000634206">
    <property type="component" value="Unassembled WGS sequence"/>
</dbReference>
<feature type="domain" description="HTH araC/xylS-type" evidence="4">
    <location>
        <begin position="204"/>
        <end position="302"/>
    </location>
</feature>
<dbReference type="PRINTS" id="PR00032">
    <property type="entry name" value="HTHARAC"/>
</dbReference>
<protein>
    <submittedName>
        <fullName evidence="5">Helix-turn-helix domain-containing protein</fullName>
    </submittedName>
</protein>
<dbReference type="InterPro" id="IPR020449">
    <property type="entry name" value="Tscrpt_reg_AraC-type_HTH"/>
</dbReference>
<evidence type="ECO:0000256" key="2">
    <source>
        <dbReference type="ARBA" id="ARBA00023125"/>
    </source>
</evidence>
<dbReference type="Pfam" id="PF12833">
    <property type="entry name" value="HTH_18"/>
    <property type="match status" value="1"/>
</dbReference>
<organism evidence="5 6">
    <name type="scientific">Oceaniferula flava</name>
    <dbReference type="NCBI Taxonomy" id="2800421"/>
    <lineage>
        <taxon>Bacteria</taxon>
        <taxon>Pseudomonadati</taxon>
        <taxon>Verrucomicrobiota</taxon>
        <taxon>Verrucomicrobiia</taxon>
        <taxon>Verrucomicrobiales</taxon>
        <taxon>Verrucomicrobiaceae</taxon>
        <taxon>Oceaniferula</taxon>
    </lineage>
</organism>
<keyword evidence="1" id="KW-0805">Transcription regulation</keyword>
<evidence type="ECO:0000256" key="1">
    <source>
        <dbReference type="ARBA" id="ARBA00023015"/>
    </source>
</evidence>
<dbReference type="RefSeq" id="WP_309490086.1">
    <property type="nucleotide sequence ID" value="NZ_JAENIG010000006.1"/>
</dbReference>
<gene>
    <name evidence="5" type="ORF">JIN83_10925</name>
</gene>
<accession>A0AAE2SEJ6</accession>
<dbReference type="AlphaFoldDB" id="A0AAE2SEJ6"/>
<dbReference type="PANTHER" id="PTHR46796:SF7">
    <property type="entry name" value="ARAC FAMILY TRANSCRIPTIONAL REGULATOR"/>
    <property type="match status" value="1"/>
</dbReference>
<dbReference type="InterPro" id="IPR050204">
    <property type="entry name" value="AraC_XylS_family_regulators"/>
</dbReference>
<dbReference type="InterPro" id="IPR037923">
    <property type="entry name" value="HTH-like"/>
</dbReference>
<dbReference type="SUPFAM" id="SSF46689">
    <property type="entry name" value="Homeodomain-like"/>
    <property type="match status" value="1"/>
</dbReference>
<evidence type="ECO:0000313" key="6">
    <source>
        <dbReference type="Proteomes" id="UP000634206"/>
    </source>
</evidence>
<dbReference type="GO" id="GO:0003700">
    <property type="term" value="F:DNA-binding transcription factor activity"/>
    <property type="evidence" value="ECO:0007669"/>
    <property type="project" value="InterPro"/>
</dbReference>
<keyword evidence="3" id="KW-0804">Transcription</keyword>
<dbReference type="PROSITE" id="PS01124">
    <property type="entry name" value="HTH_ARAC_FAMILY_2"/>
    <property type="match status" value="1"/>
</dbReference>
<dbReference type="GO" id="GO:0043565">
    <property type="term" value="F:sequence-specific DNA binding"/>
    <property type="evidence" value="ECO:0007669"/>
    <property type="project" value="InterPro"/>
</dbReference>
<sequence>MPHSKKQPTSAAPSKAARKSGDFRIIGEQTVMEVVQADAETEREWLLDKPVSPLLAQHNIVHAGVMHAQFPFEISRSNQSGTFMMACFSGEGRVLADGRWIKIKAGQACLLPPFVANALKSVKGTTWEFCWVRYVENRDSAPIVSANSPVRGDYDAEPMRHAVRGLIAECQAATSPASQHHWVQLIHDYVVRFAQPHQSDERLWKLWKAVESDLAKDWNLSAMSEKACVSEEHLRRLCKKQLGRSPVQHLTYLRMRRANELLSATDLKVDAIASTIGYTSGAHFSNAFTKWVGIRPSEYRLDRQEKPKS</sequence>
<evidence type="ECO:0000256" key="3">
    <source>
        <dbReference type="ARBA" id="ARBA00023163"/>
    </source>
</evidence>
<dbReference type="EMBL" id="JAENIG010000006">
    <property type="protein sequence ID" value="MBK1855474.1"/>
    <property type="molecule type" value="Genomic_DNA"/>
</dbReference>
<keyword evidence="6" id="KW-1185">Reference proteome</keyword>
<dbReference type="Gene3D" id="2.60.120.280">
    <property type="entry name" value="Regulatory protein AraC"/>
    <property type="match status" value="1"/>
</dbReference>
<comment type="caution">
    <text evidence="5">The sequence shown here is derived from an EMBL/GenBank/DDBJ whole genome shotgun (WGS) entry which is preliminary data.</text>
</comment>
<evidence type="ECO:0000313" key="5">
    <source>
        <dbReference type="EMBL" id="MBK1855474.1"/>
    </source>
</evidence>
<dbReference type="InterPro" id="IPR009057">
    <property type="entry name" value="Homeodomain-like_sf"/>
</dbReference>
<dbReference type="Gene3D" id="1.10.10.60">
    <property type="entry name" value="Homeodomain-like"/>
    <property type="match status" value="1"/>
</dbReference>
<dbReference type="SUPFAM" id="SSF51215">
    <property type="entry name" value="Regulatory protein AraC"/>
    <property type="match status" value="1"/>
</dbReference>
<evidence type="ECO:0000259" key="4">
    <source>
        <dbReference type="PROSITE" id="PS01124"/>
    </source>
</evidence>